<name>A0A7W7YJ00_9BACT</name>
<protein>
    <submittedName>
        <fullName evidence="2">Uncharacterized protein</fullName>
    </submittedName>
</protein>
<feature type="compositionally biased region" description="Polar residues" evidence="1">
    <location>
        <begin position="241"/>
        <end position="250"/>
    </location>
</feature>
<accession>A0A7W7YJ00</accession>
<evidence type="ECO:0000256" key="1">
    <source>
        <dbReference type="SAM" id="MobiDB-lite"/>
    </source>
</evidence>
<dbReference type="EMBL" id="JACHIF010000002">
    <property type="protein sequence ID" value="MBB5037135.1"/>
    <property type="molecule type" value="Genomic_DNA"/>
</dbReference>
<organism evidence="2 3">
    <name type="scientific">Prosthecobacter dejongeii</name>
    <dbReference type="NCBI Taxonomy" id="48465"/>
    <lineage>
        <taxon>Bacteria</taxon>
        <taxon>Pseudomonadati</taxon>
        <taxon>Verrucomicrobiota</taxon>
        <taxon>Verrucomicrobiia</taxon>
        <taxon>Verrucomicrobiales</taxon>
        <taxon>Verrucomicrobiaceae</taxon>
        <taxon>Prosthecobacter</taxon>
    </lineage>
</organism>
<feature type="region of interest" description="Disordered" evidence="1">
    <location>
        <begin position="241"/>
        <end position="266"/>
    </location>
</feature>
<evidence type="ECO:0000313" key="3">
    <source>
        <dbReference type="Proteomes" id="UP000534294"/>
    </source>
</evidence>
<proteinExistence type="predicted"/>
<sequence length="266" mass="28738">MSRATPIPFDPDQLGQVTQPKRHAQPAALALNEILTAKPMEPGKAPYTPFDPEPPSSKPYFDPASGTGPAPMLSEILAAMPMESGEAPHPDDLKGTAKPLDNDAKWKLSDLAKRTYDHLKNAGEIPAGESLENFRRRVSVGACGKRISQACHGDRKLIQAAFLALKGQAGQAARAVAKAATTALDIAKHTLWAKVHELQLPPAYAETLSRRFYKCDVAQIHSPKQVWSLMYTIINNANAASGKGSPNNRFKSAKAKRLASKQTKSL</sequence>
<gene>
    <name evidence="2" type="ORF">HNQ64_001377</name>
</gene>
<comment type="caution">
    <text evidence="2">The sequence shown here is derived from an EMBL/GenBank/DDBJ whole genome shotgun (WGS) entry which is preliminary data.</text>
</comment>
<dbReference type="RefSeq" id="WP_184206719.1">
    <property type="nucleotide sequence ID" value="NZ_JACHIF010000002.1"/>
</dbReference>
<dbReference type="Proteomes" id="UP000534294">
    <property type="component" value="Unassembled WGS sequence"/>
</dbReference>
<feature type="region of interest" description="Disordered" evidence="1">
    <location>
        <begin position="1"/>
        <end position="68"/>
    </location>
</feature>
<dbReference type="AlphaFoldDB" id="A0A7W7YJ00"/>
<keyword evidence="3" id="KW-1185">Reference proteome</keyword>
<evidence type="ECO:0000313" key="2">
    <source>
        <dbReference type="EMBL" id="MBB5037135.1"/>
    </source>
</evidence>
<reference evidence="2 3" key="1">
    <citation type="submission" date="2020-08" db="EMBL/GenBank/DDBJ databases">
        <title>Genomic Encyclopedia of Type Strains, Phase IV (KMG-IV): sequencing the most valuable type-strain genomes for metagenomic binning, comparative biology and taxonomic classification.</title>
        <authorList>
            <person name="Goeker M."/>
        </authorList>
    </citation>
    <scope>NUCLEOTIDE SEQUENCE [LARGE SCALE GENOMIC DNA]</scope>
    <source>
        <strain evidence="2 3">DSM 12251</strain>
    </source>
</reference>